<evidence type="ECO:0000313" key="2">
    <source>
        <dbReference type="EMBL" id="SEW37367.1"/>
    </source>
</evidence>
<dbReference type="Pfam" id="PF20597">
    <property type="entry name" value="pAdhesive_15"/>
    <property type="match status" value="1"/>
</dbReference>
<dbReference type="PRINTS" id="PR01217">
    <property type="entry name" value="PRICHEXTENSN"/>
</dbReference>
<dbReference type="NCBIfam" id="TIGR04215">
    <property type="entry name" value="choice_anch_A"/>
    <property type="match status" value="1"/>
</dbReference>
<feature type="domain" description="Choice-of-anchor A" evidence="1">
    <location>
        <begin position="30"/>
        <end position="328"/>
    </location>
</feature>
<name>A0A1I0RAT2_9FIRM</name>
<sequence length="661" mass="71489">MDNSINGRDADTIIGIPYKNINWEDIPGQPFGLASQFNLFVFGDANNIVDVEGAMAVGGSFYSPRSLSVGFEGEESQVPIAYSPDLVRYLVGDVISIKGPLGVIGHVVSGGSFRVAAGSSYYIGKNGSNNQSEELKYLYQVNGGSPYWIPSEKKNYYIISSYDVSRVIPASRISANVSSFFQNAKKSIETFKECIQRLNTNATLSSNSYEWVLSGDDPKQNVFTIDTRPNGIINKGIRFDIPKGSIAIVRFRTGPHAHLQSGLYGEKRLANNILYVFEDATDIHMENSSDIWGSILAPQAMFHGHPTGGHVSGNAALGGFAVNANSGFEFHLYPFVGGINCMNNMPSRVAPEIVPTPNNTPLPEGLSPINTPLPEGLSPINTPPPIIPINPMSPICPVPAPCPSCPEARPCPIVPPCPTCPEARPCPIVPPCPTCPEQRPCPTCPAVPEAIVCPTCPTCPEQRPSPTCPACPESQPCPTCPTQQPCPVFPAPQPCPTCPTQQPCPVFPAPQPCPTCPEQQPCPTCPTCPECPEQMRCPQNKTEYIPIPIPVPVPMRSSPSVQVCPVCEECLIAAGIISGCVVGCDCCKNHEWDVMLYQMVDDKRKLIYCITICHLGCFRFNVDYNGSYILKICPIVRSCISPNCRPKITFKNIGVASFTIQ</sequence>
<keyword evidence="3" id="KW-1185">Reference proteome</keyword>
<proteinExistence type="predicted"/>
<dbReference type="OrthoDB" id="1878783at2"/>
<accession>A0A1I0RAT2</accession>
<evidence type="ECO:0000259" key="1">
    <source>
        <dbReference type="Pfam" id="PF20597"/>
    </source>
</evidence>
<dbReference type="InterPro" id="IPR026588">
    <property type="entry name" value="Choice_anch_A"/>
</dbReference>
<dbReference type="RefSeq" id="WP_092455617.1">
    <property type="nucleotide sequence ID" value="NZ_FOJI01000013.1"/>
</dbReference>
<dbReference type="EMBL" id="FOJI01000013">
    <property type="protein sequence ID" value="SEW37367.1"/>
    <property type="molecule type" value="Genomic_DNA"/>
</dbReference>
<gene>
    <name evidence="2" type="ORF">SAMN05421659_11324</name>
</gene>
<protein>
    <submittedName>
        <fullName evidence="2">Choice-of-anchor A domain-containing protein</fullName>
    </submittedName>
</protein>
<organism evidence="2 3">
    <name type="scientific">[Clostridium] fimetarium</name>
    <dbReference type="NCBI Taxonomy" id="99656"/>
    <lineage>
        <taxon>Bacteria</taxon>
        <taxon>Bacillati</taxon>
        <taxon>Bacillota</taxon>
        <taxon>Clostridia</taxon>
        <taxon>Lachnospirales</taxon>
        <taxon>Lachnospiraceae</taxon>
    </lineage>
</organism>
<evidence type="ECO:0000313" key="3">
    <source>
        <dbReference type="Proteomes" id="UP000199701"/>
    </source>
</evidence>
<reference evidence="2 3" key="1">
    <citation type="submission" date="2016-10" db="EMBL/GenBank/DDBJ databases">
        <authorList>
            <person name="de Groot N.N."/>
        </authorList>
    </citation>
    <scope>NUCLEOTIDE SEQUENCE [LARGE SCALE GENOMIC DNA]</scope>
    <source>
        <strain evidence="2 3">DSM 9179</strain>
    </source>
</reference>
<dbReference type="AlphaFoldDB" id="A0A1I0RAT2"/>
<dbReference type="Proteomes" id="UP000199701">
    <property type="component" value="Unassembled WGS sequence"/>
</dbReference>
<dbReference type="STRING" id="99656.SAMN05421659_11324"/>